<organism evidence="1 2">
    <name type="scientific">Phytophthora rubi</name>
    <dbReference type="NCBI Taxonomy" id="129364"/>
    <lineage>
        <taxon>Eukaryota</taxon>
        <taxon>Sar</taxon>
        <taxon>Stramenopiles</taxon>
        <taxon>Oomycota</taxon>
        <taxon>Peronosporomycetes</taxon>
        <taxon>Peronosporales</taxon>
        <taxon>Peronosporaceae</taxon>
        <taxon>Phytophthora</taxon>
    </lineage>
</organism>
<evidence type="ECO:0000313" key="1">
    <source>
        <dbReference type="EMBL" id="KAE8973076.1"/>
    </source>
</evidence>
<dbReference type="EMBL" id="QXFU01003740">
    <property type="protein sequence ID" value="KAE8973076.1"/>
    <property type="molecule type" value="Genomic_DNA"/>
</dbReference>
<proteinExistence type="predicted"/>
<dbReference type="Proteomes" id="UP000435112">
    <property type="component" value="Unassembled WGS sequence"/>
</dbReference>
<reference evidence="1 2" key="1">
    <citation type="submission" date="2018-09" db="EMBL/GenBank/DDBJ databases">
        <title>Genomic investigation of the strawberry pathogen Phytophthora fragariae indicates pathogenicity is determined by transcriptional variation in three key races.</title>
        <authorList>
            <person name="Adams T.M."/>
            <person name="Armitage A.D."/>
            <person name="Sobczyk M.K."/>
            <person name="Bates H.J."/>
            <person name="Dunwell J.M."/>
            <person name="Nellist C.F."/>
            <person name="Harrison R.J."/>
        </authorList>
    </citation>
    <scope>NUCLEOTIDE SEQUENCE [LARGE SCALE GENOMIC DNA]</scope>
    <source>
        <strain evidence="1 2">SCRP324</strain>
    </source>
</reference>
<sequence length="37" mass="3886">MLLVDLVGVGVFLTGSMSRTLQQATPVLVSSPVVVRD</sequence>
<gene>
    <name evidence="1" type="ORF">PR002_g26310</name>
</gene>
<name>A0A6A3HR13_9STRA</name>
<evidence type="ECO:0000313" key="2">
    <source>
        <dbReference type="Proteomes" id="UP000435112"/>
    </source>
</evidence>
<protein>
    <submittedName>
        <fullName evidence="1">Uncharacterized protein</fullName>
    </submittedName>
</protein>
<dbReference type="AlphaFoldDB" id="A0A6A3HR13"/>
<comment type="caution">
    <text evidence="1">The sequence shown here is derived from an EMBL/GenBank/DDBJ whole genome shotgun (WGS) entry which is preliminary data.</text>
</comment>
<accession>A0A6A3HR13</accession>